<accession>A0A7C9IG99</accession>
<feature type="transmembrane region" description="Helical" evidence="1">
    <location>
        <begin position="244"/>
        <end position="265"/>
    </location>
</feature>
<dbReference type="InterPro" id="IPR000160">
    <property type="entry name" value="GGDEF_dom"/>
</dbReference>
<dbReference type="SUPFAM" id="SSF55073">
    <property type="entry name" value="Nucleotide cyclase"/>
    <property type="match status" value="1"/>
</dbReference>
<dbReference type="RefSeq" id="WP_160764146.1">
    <property type="nucleotide sequence ID" value="NZ_WUPT01000002.1"/>
</dbReference>
<dbReference type="InterPro" id="IPR035919">
    <property type="entry name" value="EAL_sf"/>
</dbReference>
<dbReference type="SMART" id="SM00052">
    <property type="entry name" value="EAL"/>
    <property type="match status" value="1"/>
</dbReference>
<dbReference type="Pfam" id="PF00990">
    <property type="entry name" value="GGDEF"/>
    <property type="match status" value="1"/>
</dbReference>
<feature type="domain" description="EAL" evidence="2">
    <location>
        <begin position="524"/>
        <end position="775"/>
    </location>
</feature>
<dbReference type="NCBIfam" id="TIGR00254">
    <property type="entry name" value="GGDEF"/>
    <property type="match status" value="1"/>
</dbReference>
<dbReference type="CDD" id="cd01948">
    <property type="entry name" value="EAL"/>
    <property type="match status" value="1"/>
</dbReference>
<dbReference type="PROSITE" id="PS50883">
    <property type="entry name" value="EAL"/>
    <property type="match status" value="1"/>
</dbReference>
<dbReference type="Pfam" id="PF00563">
    <property type="entry name" value="EAL"/>
    <property type="match status" value="1"/>
</dbReference>
<dbReference type="Gene3D" id="3.20.20.450">
    <property type="entry name" value="EAL domain"/>
    <property type="match status" value="1"/>
</dbReference>
<evidence type="ECO:0000259" key="2">
    <source>
        <dbReference type="PROSITE" id="PS50883"/>
    </source>
</evidence>
<evidence type="ECO:0000259" key="3">
    <source>
        <dbReference type="PROSITE" id="PS50887"/>
    </source>
</evidence>
<dbReference type="InterPro" id="IPR029787">
    <property type="entry name" value="Nucleotide_cyclase"/>
</dbReference>
<gene>
    <name evidence="4" type="ORF">GQ651_10150</name>
</gene>
<protein>
    <submittedName>
        <fullName evidence="4">EAL domain-containing protein</fullName>
    </submittedName>
</protein>
<dbReference type="SMART" id="SM00267">
    <property type="entry name" value="GGDEF"/>
    <property type="match status" value="1"/>
</dbReference>
<proteinExistence type="predicted"/>
<dbReference type="InterPro" id="IPR001633">
    <property type="entry name" value="EAL_dom"/>
</dbReference>
<keyword evidence="1" id="KW-0472">Membrane</keyword>
<organism evidence="4 5">
    <name type="scientific">Kangsaoukella pontilimi</name>
    <dbReference type="NCBI Taxonomy" id="2691042"/>
    <lineage>
        <taxon>Bacteria</taxon>
        <taxon>Pseudomonadati</taxon>
        <taxon>Pseudomonadota</taxon>
        <taxon>Alphaproteobacteria</taxon>
        <taxon>Rhodobacterales</taxon>
        <taxon>Paracoccaceae</taxon>
        <taxon>Kangsaoukella</taxon>
    </lineage>
</organism>
<dbReference type="Gene3D" id="3.30.70.270">
    <property type="match status" value="1"/>
</dbReference>
<dbReference type="PANTHER" id="PTHR44757:SF2">
    <property type="entry name" value="BIOFILM ARCHITECTURE MAINTENANCE PROTEIN MBAA"/>
    <property type="match status" value="1"/>
</dbReference>
<feature type="domain" description="GGDEF" evidence="3">
    <location>
        <begin position="382"/>
        <end position="515"/>
    </location>
</feature>
<evidence type="ECO:0000256" key="1">
    <source>
        <dbReference type="SAM" id="Phobius"/>
    </source>
</evidence>
<dbReference type="CDD" id="cd01949">
    <property type="entry name" value="GGDEF"/>
    <property type="match status" value="1"/>
</dbReference>
<keyword evidence="1" id="KW-1133">Transmembrane helix</keyword>
<comment type="caution">
    <text evidence="4">The sequence shown here is derived from an EMBL/GenBank/DDBJ whole genome shotgun (WGS) entry which is preliminary data.</text>
</comment>
<keyword evidence="5" id="KW-1185">Reference proteome</keyword>
<evidence type="ECO:0000313" key="5">
    <source>
        <dbReference type="Proteomes" id="UP000480350"/>
    </source>
</evidence>
<dbReference type="AlphaFoldDB" id="A0A7C9IG99"/>
<reference evidence="4 5" key="2">
    <citation type="submission" date="2020-03" db="EMBL/GenBank/DDBJ databases">
        <title>Kangsaoukella pontilimi gen. nov., sp. nov., a new member of the family Rhodobacteraceae isolated from a tidal mudflat.</title>
        <authorList>
            <person name="Kim I.S."/>
        </authorList>
    </citation>
    <scope>NUCLEOTIDE SEQUENCE [LARGE SCALE GENOMIC DNA]</scope>
    <source>
        <strain evidence="4 5">GH1-50</strain>
    </source>
</reference>
<keyword evidence="1" id="KW-0812">Transmembrane</keyword>
<dbReference type="EMBL" id="WUPT01000002">
    <property type="protein sequence ID" value="MXQ08204.1"/>
    <property type="molecule type" value="Genomic_DNA"/>
</dbReference>
<name>A0A7C9IG99_9RHOB</name>
<dbReference type="PROSITE" id="PS50887">
    <property type="entry name" value="GGDEF"/>
    <property type="match status" value="1"/>
</dbReference>
<dbReference type="Proteomes" id="UP000480350">
    <property type="component" value="Unassembled WGS sequence"/>
</dbReference>
<sequence>MLASQTIQLQLAAFDRLAQTGPPDVLRQSLRGLDYSALPKGCEAGETETAGRICSPNSSRLKTSIRAAIDADDESIARATRRALWGSEAYVRALQARLYDVSNEEGTTLKDARTERLRQADFRRHNLALNRINRLLASLRESVQAPALQENDLPQIEAEIDTLVRQLELRMTGFARLVGAPETDRAAVVSATSRLETYWKPIRESRAARLESLAAFNGLMDELSSRIQAYSNDVRQSTTLWVKIYATMSVVTALLIGLMSAAFVWQARRRFVQPLSYATSKILQMASGDLGTPFSLSERAFGFDRLGAALEQLRIEMTERNALARRNEEQQEIIARNLAELERSSHEMEWLAMHDPLTELGNRRQADADLESLVRRAEETPEDYCLMQIDIDRFKEVNDALGHVAGDHILKVVASQLQQHCGKNIKCYRIGGDEFLIIYFHEVSEEELTRTARSIIESIDEPIEFDGHTCRVGASIGIALGRDADYDPASALINADLALYEVKRSGRNSFLFYTAEMASQSQDKKAISDRLLAAIDSAAFVPYYQPQYYSHSFELRGVEVLCRWYDPEHGWIPPTRFLPVAEELGVIGQIDAILFEKVVNDVERLAEVGLFLPKVSFNVTADRLLQADLAETLSKRINHGTRVAIELLESMSLDDPAESITWAIDALREQGVDIEIDDFGSHRASLAGLMAVNPQAMKIDQAIVKPITDSPRHLDLVRKIIDIGGALNIEVVAEGVETDAHVEILRSFGRIVLQGYGMARPMPFEDLLALRRMQVRMPGEHIPEARLA</sequence>
<reference evidence="4 5" key="1">
    <citation type="submission" date="2019-12" db="EMBL/GenBank/DDBJ databases">
        <authorList>
            <person name="Lee S.D."/>
        </authorList>
    </citation>
    <scope>NUCLEOTIDE SEQUENCE [LARGE SCALE GENOMIC DNA]</scope>
    <source>
        <strain evidence="4 5">GH1-50</strain>
    </source>
</reference>
<dbReference type="SUPFAM" id="SSF141868">
    <property type="entry name" value="EAL domain-like"/>
    <property type="match status" value="1"/>
</dbReference>
<evidence type="ECO:0000313" key="4">
    <source>
        <dbReference type="EMBL" id="MXQ08204.1"/>
    </source>
</evidence>
<dbReference type="InterPro" id="IPR052155">
    <property type="entry name" value="Biofilm_reg_signaling"/>
</dbReference>
<dbReference type="PANTHER" id="PTHR44757">
    <property type="entry name" value="DIGUANYLATE CYCLASE DGCP"/>
    <property type="match status" value="1"/>
</dbReference>
<dbReference type="InterPro" id="IPR043128">
    <property type="entry name" value="Rev_trsase/Diguanyl_cyclase"/>
</dbReference>